<dbReference type="InterPro" id="IPR052552">
    <property type="entry name" value="YeaO-like"/>
</dbReference>
<evidence type="ECO:0000313" key="2">
    <source>
        <dbReference type="Proteomes" id="UP000065220"/>
    </source>
</evidence>
<dbReference type="PANTHER" id="PTHR36849:SF1">
    <property type="entry name" value="CYTOPLASMIC PROTEIN"/>
    <property type="match status" value="1"/>
</dbReference>
<evidence type="ECO:0000313" key="1">
    <source>
        <dbReference type="EMBL" id="AMD87799.1"/>
    </source>
</evidence>
<proteinExistence type="predicted"/>
<dbReference type="KEGG" id="ard:AXF14_09650"/>
<dbReference type="Proteomes" id="UP000065220">
    <property type="component" value="Chromosome"/>
</dbReference>
<dbReference type="RefSeq" id="WP_067942826.1">
    <property type="nucleotide sequence ID" value="NZ_CP014228.1"/>
</dbReference>
<reference evidence="2" key="1">
    <citation type="submission" date="2016-02" db="EMBL/GenBank/DDBJ databases">
        <authorList>
            <person name="Holder M.E."/>
            <person name="Ajami N.J."/>
            <person name="Petrosino J.F."/>
        </authorList>
    </citation>
    <scope>NUCLEOTIDE SEQUENCE [LARGE SCALE GENOMIC DNA]</scope>
    <source>
        <strain evidence="2">CCUG 36733</strain>
    </source>
</reference>
<accession>A0A120KML5</accession>
<dbReference type="PANTHER" id="PTHR36849">
    <property type="entry name" value="CYTOPLASMIC PROTEIN-RELATED"/>
    <property type="match status" value="1"/>
</dbReference>
<keyword evidence="2" id="KW-1185">Reference proteome</keyword>
<dbReference type="Pfam" id="PF22752">
    <property type="entry name" value="DUF488-N3i"/>
    <property type="match status" value="1"/>
</dbReference>
<name>A0A120KML5_ACTRD</name>
<dbReference type="EMBL" id="CP014228">
    <property type="protein sequence ID" value="AMD87799.1"/>
    <property type="molecule type" value="Genomic_DNA"/>
</dbReference>
<organism evidence="1 2">
    <name type="scientific">Actinomyces radicidentis</name>
    <dbReference type="NCBI Taxonomy" id="111015"/>
    <lineage>
        <taxon>Bacteria</taxon>
        <taxon>Bacillati</taxon>
        <taxon>Actinomycetota</taxon>
        <taxon>Actinomycetes</taxon>
        <taxon>Actinomycetales</taxon>
        <taxon>Actinomycetaceae</taxon>
        <taxon>Actinomyces</taxon>
    </lineage>
</organism>
<dbReference type="OrthoDB" id="9790745at2"/>
<gene>
    <name evidence="1" type="ORF">AXF14_09650</name>
</gene>
<sequence length="126" mass="14045">MSTDLPTADSIALAYVRDGAGDDDGYRVLIDRLWPRGVSKAKAAVDEWCKAVAPSDGLRKAFHHDGLSWEDFEERYRAELKEGERHEAMLALRERARSGRVTLVYGTKGGDERSQAPVLRAVMLGR</sequence>
<protein>
    <submittedName>
        <fullName evidence="1">Histidine phosphatase family protein</fullName>
    </submittedName>
</protein>
<dbReference type="STRING" id="111015.AXF14_09650"/>
<dbReference type="AlphaFoldDB" id="A0A120KML5"/>